<sequence length="300" mass="35832">MEIEDPKIQPAPIQNENNILTQIQQQQQNSDDEDDDWNPTFSNKETVLNKLKVDYTDKKIRQIQKKIEEKQQKSQENSQNNKKQSQTFQKDAQNFSIPNPKNKNQNQKKKNENFMKDDFFDSDDEEIKQKLQEKPEFYDPFEDDKYEEWVSKNLKKDEKSKIILNCPSCFAHLCYDCQAHEVFEHQYRAVFVKNIQIDMQKVVFPEKKENNNMKKKKQQFHQKVQKIIQENKSNTFLADLNKNEKFFTEQELQDNNYLNKLRPEFEIFFATNCDVCKTEVGVFEADSKVYIFHNVVPSLG</sequence>
<accession>A0A0V0QCM1</accession>
<dbReference type="OrthoDB" id="333352at2759"/>
<feature type="compositionally biased region" description="Low complexity" evidence="1">
    <location>
        <begin position="74"/>
        <end position="86"/>
    </location>
</feature>
<dbReference type="EMBL" id="LDAU01000203">
    <property type="protein sequence ID" value="KRW99863.1"/>
    <property type="molecule type" value="Genomic_DNA"/>
</dbReference>
<evidence type="ECO:0000313" key="2">
    <source>
        <dbReference type="EMBL" id="KRW99863.1"/>
    </source>
</evidence>
<feature type="region of interest" description="Disordered" evidence="1">
    <location>
        <begin position="1"/>
        <end position="49"/>
    </location>
</feature>
<dbReference type="OMA" id="KKYRFCT"/>
<dbReference type="Pfam" id="PF10238">
    <property type="entry name" value="Eapp_C"/>
    <property type="match status" value="1"/>
</dbReference>
<gene>
    <name evidence="2" type="ORF">PPERSA_10982</name>
</gene>
<evidence type="ECO:0000313" key="3">
    <source>
        <dbReference type="Proteomes" id="UP000054937"/>
    </source>
</evidence>
<name>A0A0V0QCM1_PSEPJ</name>
<proteinExistence type="predicted"/>
<protein>
    <recommendedName>
        <fullName evidence="4">E2F-associated phosphoprotein</fullName>
    </recommendedName>
</protein>
<dbReference type="PANTHER" id="PTHR15967">
    <property type="entry name" value="E2F-ASSOCIATED PHOSPHOPROTEIN"/>
    <property type="match status" value="1"/>
</dbReference>
<dbReference type="FunCoup" id="A0A0V0QCM1">
    <property type="interactions" value="197"/>
</dbReference>
<reference evidence="2 3" key="1">
    <citation type="journal article" date="2015" name="Sci. Rep.">
        <title>Genome of the facultative scuticociliatosis pathogen Pseudocohnilembus persalinus provides insight into its virulence through horizontal gene transfer.</title>
        <authorList>
            <person name="Xiong J."/>
            <person name="Wang G."/>
            <person name="Cheng J."/>
            <person name="Tian M."/>
            <person name="Pan X."/>
            <person name="Warren A."/>
            <person name="Jiang C."/>
            <person name="Yuan D."/>
            <person name="Miao W."/>
        </authorList>
    </citation>
    <scope>NUCLEOTIDE SEQUENCE [LARGE SCALE GENOMIC DNA]</scope>
    <source>
        <strain evidence="2">36N120E</strain>
    </source>
</reference>
<comment type="caution">
    <text evidence="2">The sequence shown here is derived from an EMBL/GenBank/DDBJ whole genome shotgun (WGS) entry which is preliminary data.</text>
</comment>
<feature type="compositionally biased region" description="Low complexity" evidence="1">
    <location>
        <begin position="13"/>
        <end position="29"/>
    </location>
</feature>
<dbReference type="InterPro" id="IPR019370">
    <property type="entry name" value="E2F-assoc_phosphoprotein"/>
</dbReference>
<keyword evidence="3" id="KW-1185">Reference proteome</keyword>
<dbReference type="AlphaFoldDB" id="A0A0V0QCM1"/>
<dbReference type="Proteomes" id="UP000054937">
    <property type="component" value="Unassembled WGS sequence"/>
</dbReference>
<organism evidence="2 3">
    <name type="scientific">Pseudocohnilembus persalinus</name>
    <name type="common">Ciliate</name>
    <dbReference type="NCBI Taxonomy" id="266149"/>
    <lineage>
        <taxon>Eukaryota</taxon>
        <taxon>Sar</taxon>
        <taxon>Alveolata</taxon>
        <taxon>Ciliophora</taxon>
        <taxon>Intramacronucleata</taxon>
        <taxon>Oligohymenophorea</taxon>
        <taxon>Scuticociliatia</taxon>
        <taxon>Philasterida</taxon>
        <taxon>Pseudocohnilembidae</taxon>
        <taxon>Pseudocohnilembus</taxon>
    </lineage>
</organism>
<feature type="compositionally biased region" description="Polar residues" evidence="1">
    <location>
        <begin position="87"/>
        <end position="97"/>
    </location>
</feature>
<evidence type="ECO:0000256" key="1">
    <source>
        <dbReference type="SAM" id="MobiDB-lite"/>
    </source>
</evidence>
<dbReference type="PANTHER" id="PTHR15967:SF0">
    <property type="entry name" value="E2F-ASSOCIATED PHOSPHOPROTEIN"/>
    <property type="match status" value="1"/>
</dbReference>
<dbReference type="InParanoid" id="A0A0V0QCM1"/>
<feature type="region of interest" description="Disordered" evidence="1">
    <location>
        <begin position="66"/>
        <end position="113"/>
    </location>
</feature>
<dbReference type="GO" id="GO:0005634">
    <property type="term" value="C:nucleus"/>
    <property type="evidence" value="ECO:0007669"/>
    <property type="project" value="TreeGrafter"/>
</dbReference>
<evidence type="ECO:0008006" key="4">
    <source>
        <dbReference type="Google" id="ProtNLM"/>
    </source>
</evidence>